<reference evidence="8" key="1">
    <citation type="submission" date="2020-06" db="EMBL/GenBank/DDBJ databases">
        <title>Draft genomic sequecing of Geomonas sp. Red736.</title>
        <authorList>
            <person name="Itoh H."/>
            <person name="Xu Z.X."/>
            <person name="Ushijima N."/>
            <person name="Masuda Y."/>
            <person name="Shiratori Y."/>
            <person name="Senoo K."/>
        </authorList>
    </citation>
    <scope>NUCLEOTIDE SEQUENCE [LARGE SCALE GENOMIC DNA]</scope>
    <source>
        <strain evidence="8">Red736</strain>
    </source>
</reference>
<evidence type="ECO:0000259" key="5">
    <source>
        <dbReference type="PROSITE" id="PS51192"/>
    </source>
</evidence>
<name>A0A6V8MYZ0_9BACT</name>
<keyword evidence="1" id="KW-0547">Nucleotide-binding</keyword>
<feature type="domain" description="Helicase ATP-binding" evidence="5">
    <location>
        <begin position="111"/>
        <end position="265"/>
    </location>
</feature>
<dbReference type="InterPro" id="IPR027417">
    <property type="entry name" value="P-loop_NTPase"/>
</dbReference>
<dbReference type="InterPro" id="IPR011545">
    <property type="entry name" value="DEAD/DEAH_box_helicase_dom"/>
</dbReference>
<accession>A0A6V8MYZ0</accession>
<sequence>MMNTQEIRQLLGSKKWVQNPFGVLAAISSVSSIDPSVGREFVIRALEMRDQLKQEYQNILDELSMQVGLFPYVGGSGLTNLSLRSAILHAVHRADGVMEDIVLHSAQGRILRKLLSGESVILSAPTSFGKSLLIDIVISSKDFENIVVIVPTLALVEETRRRMSRFVDKYAIITTSNQRLGDRNIFVCTQERFFSLEHEIPKVDFFVIDEFYKLSIANDGGRATQLNQVLLKLLKTGAQFYMLGPSIKSIPDIARERLRCSFLIEDFQTVAIELHLISKKPNKPEALARLLDSLDGQTMIYCQSPASTRNVLKEYLELRHVEQSKDLEIIEAAKWTADHYHDQWLVSVALKHGIGIHHGRLPRSLGRFMVRAFEEGKLKLLLCTSTLIEGVNTAAKNVIVYDSKLDKKPLEFFTFNNIRGRSGRMFRHFIGHVYVFETPPQETLPFVDMPAINPTDKTPSSLLIQLPSEQIPQSIRGRVDKLLHQDVLPIDLLKHISNIEPEYLLDTAKYLFGLDIRELNKCCWSSRPQWEDILFSSEIIWDKLGGASSARQSAMRSSKMMTYWIWELYKTRSVANFKKNMIKNQIDKGKSPDDAVEDVLAFLRGWASYNYPKYLNALSEIANYVLSRRGVSGCNYTSFAASIEHLFQPTSFSSLEEYGLPTEISEKLLSKRIFGKDDNLESVVNALRNRELSQFADTTFERRVIEDFQQGIGRNASRKAR</sequence>
<keyword evidence="3" id="KW-0347">Helicase</keyword>
<dbReference type="PANTHER" id="PTHR47961:SF6">
    <property type="entry name" value="DNA-DIRECTED DNA POLYMERASE"/>
    <property type="match status" value="1"/>
</dbReference>
<evidence type="ECO:0000313" key="8">
    <source>
        <dbReference type="Proteomes" id="UP000568888"/>
    </source>
</evidence>
<dbReference type="PROSITE" id="PS51192">
    <property type="entry name" value="HELICASE_ATP_BIND_1"/>
    <property type="match status" value="1"/>
</dbReference>
<evidence type="ECO:0000256" key="3">
    <source>
        <dbReference type="ARBA" id="ARBA00022806"/>
    </source>
</evidence>
<dbReference type="GO" id="GO:0016787">
    <property type="term" value="F:hydrolase activity"/>
    <property type="evidence" value="ECO:0007669"/>
    <property type="project" value="UniProtKB-KW"/>
</dbReference>
<dbReference type="Pfam" id="PF00270">
    <property type="entry name" value="DEAD"/>
    <property type="match status" value="1"/>
</dbReference>
<dbReference type="GO" id="GO:0003676">
    <property type="term" value="F:nucleic acid binding"/>
    <property type="evidence" value="ECO:0007669"/>
    <property type="project" value="InterPro"/>
</dbReference>
<evidence type="ECO:0008006" key="9">
    <source>
        <dbReference type="Google" id="ProtNLM"/>
    </source>
</evidence>
<evidence type="ECO:0000256" key="1">
    <source>
        <dbReference type="ARBA" id="ARBA00022741"/>
    </source>
</evidence>
<dbReference type="AlphaFoldDB" id="A0A6V8MYZ0"/>
<dbReference type="InterPro" id="IPR014001">
    <property type="entry name" value="Helicase_ATP-bd"/>
</dbReference>
<evidence type="ECO:0000256" key="2">
    <source>
        <dbReference type="ARBA" id="ARBA00022801"/>
    </source>
</evidence>
<keyword evidence="2" id="KW-0378">Hydrolase</keyword>
<dbReference type="GO" id="GO:0004386">
    <property type="term" value="F:helicase activity"/>
    <property type="evidence" value="ECO:0007669"/>
    <property type="project" value="UniProtKB-KW"/>
</dbReference>
<dbReference type="PROSITE" id="PS51194">
    <property type="entry name" value="HELICASE_CTER"/>
    <property type="match status" value="1"/>
</dbReference>
<dbReference type="Pfam" id="PF00271">
    <property type="entry name" value="Helicase_C"/>
    <property type="match status" value="1"/>
</dbReference>
<dbReference type="InterPro" id="IPR001650">
    <property type="entry name" value="Helicase_C-like"/>
</dbReference>
<dbReference type="GO" id="GO:0005524">
    <property type="term" value="F:ATP binding"/>
    <property type="evidence" value="ECO:0007669"/>
    <property type="project" value="UniProtKB-KW"/>
</dbReference>
<gene>
    <name evidence="7" type="primary">yfjK</name>
    <name evidence="7" type="ORF">GMPD_29630</name>
</gene>
<protein>
    <recommendedName>
        <fullName evidence="9">DEAD/DEAH box helicase</fullName>
    </recommendedName>
</protein>
<organism evidence="7 8">
    <name type="scientific">Geomonas paludis</name>
    <dbReference type="NCBI Taxonomy" id="2740185"/>
    <lineage>
        <taxon>Bacteria</taxon>
        <taxon>Pseudomonadati</taxon>
        <taxon>Thermodesulfobacteriota</taxon>
        <taxon>Desulfuromonadia</taxon>
        <taxon>Geobacterales</taxon>
        <taxon>Geobacteraceae</taxon>
        <taxon>Geomonas</taxon>
    </lineage>
</organism>
<evidence type="ECO:0000256" key="4">
    <source>
        <dbReference type="ARBA" id="ARBA00022840"/>
    </source>
</evidence>
<keyword evidence="4" id="KW-0067">ATP-binding</keyword>
<evidence type="ECO:0000313" key="7">
    <source>
        <dbReference type="EMBL" id="GFO65044.1"/>
    </source>
</evidence>
<proteinExistence type="predicted"/>
<dbReference type="Proteomes" id="UP000568888">
    <property type="component" value="Unassembled WGS sequence"/>
</dbReference>
<dbReference type="PANTHER" id="PTHR47961">
    <property type="entry name" value="DNA POLYMERASE THETA, PUTATIVE (AFU_ORTHOLOGUE AFUA_1G05260)-RELATED"/>
    <property type="match status" value="1"/>
</dbReference>
<comment type="caution">
    <text evidence="7">The sequence shown here is derived from an EMBL/GenBank/DDBJ whole genome shotgun (WGS) entry which is preliminary data.</text>
</comment>
<dbReference type="SMART" id="SM00487">
    <property type="entry name" value="DEXDc"/>
    <property type="match status" value="1"/>
</dbReference>
<dbReference type="SUPFAM" id="SSF52540">
    <property type="entry name" value="P-loop containing nucleoside triphosphate hydrolases"/>
    <property type="match status" value="1"/>
</dbReference>
<dbReference type="SMART" id="SM00490">
    <property type="entry name" value="HELICc"/>
    <property type="match status" value="1"/>
</dbReference>
<evidence type="ECO:0000259" key="6">
    <source>
        <dbReference type="PROSITE" id="PS51194"/>
    </source>
</evidence>
<feature type="domain" description="Helicase C-terminal" evidence="6">
    <location>
        <begin position="286"/>
        <end position="488"/>
    </location>
</feature>
<dbReference type="EMBL" id="BLXY01000006">
    <property type="protein sequence ID" value="GFO65044.1"/>
    <property type="molecule type" value="Genomic_DNA"/>
</dbReference>
<dbReference type="Gene3D" id="3.40.50.300">
    <property type="entry name" value="P-loop containing nucleotide triphosphate hydrolases"/>
    <property type="match status" value="2"/>
</dbReference>
<dbReference type="InterPro" id="IPR050474">
    <property type="entry name" value="Hel308_SKI2-like"/>
</dbReference>